<keyword evidence="2" id="KW-1185">Reference proteome</keyword>
<reference evidence="1" key="2">
    <citation type="submission" date="2022-01" db="EMBL/GenBank/DDBJ databases">
        <authorList>
            <person name="Yamashiro T."/>
            <person name="Shiraishi A."/>
            <person name="Satake H."/>
            <person name="Nakayama K."/>
        </authorList>
    </citation>
    <scope>NUCLEOTIDE SEQUENCE</scope>
</reference>
<reference evidence="1" key="1">
    <citation type="journal article" date="2022" name="Int. J. Mol. Sci.">
        <title>Draft Genome of Tanacetum Coccineum: Genomic Comparison of Closely Related Tanacetum-Family Plants.</title>
        <authorList>
            <person name="Yamashiro T."/>
            <person name="Shiraishi A."/>
            <person name="Nakayama K."/>
            <person name="Satake H."/>
        </authorList>
    </citation>
    <scope>NUCLEOTIDE SEQUENCE</scope>
</reference>
<name>A0ABQ5C3W0_9ASTR</name>
<proteinExistence type="predicted"/>
<protein>
    <submittedName>
        <fullName evidence="1">Uncharacterized protein</fullName>
    </submittedName>
</protein>
<dbReference type="Proteomes" id="UP001151760">
    <property type="component" value="Unassembled WGS sequence"/>
</dbReference>
<sequence>MYKNDNQTGQFGSQRAVNVVGARDTIGGQVVQQSGIQCLNCKEFDEKGVQLQAEQSDWIAETDEEIDEQELEAHYSYMAKIQEVPNADLGTDAEPLEQVQYDTDDNVFANDIQHFEQSESIICSHHECPTPSLVPLVSMTLTPVISNNLVWTVYSRSLCSIQSRSCWPEMAGTTILARSTSRCWVPYIYWVHIPRQNSTIPQKMTWTVTIETHATRPSGYIVGVIGGTLRPNTRILSSYRV</sequence>
<dbReference type="EMBL" id="BQNB010013833">
    <property type="protein sequence ID" value="GJT20777.1"/>
    <property type="molecule type" value="Genomic_DNA"/>
</dbReference>
<evidence type="ECO:0000313" key="1">
    <source>
        <dbReference type="EMBL" id="GJT20777.1"/>
    </source>
</evidence>
<gene>
    <name evidence="1" type="ORF">Tco_0890714</name>
</gene>
<comment type="caution">
    <text evidence="1">The sequence shown here is derived from an EMBL/GenBank/DDBJ whole genome shotgun (WGS) entry which is preliminary data.</text>
</comment>
<accession>A0ABQ5C3W0</accession>
<organism evidence="1 2">
    <name type="scientific">Tanacetum coccineum</name>
    <dbReference type="NCBI Taxonomy" id="301880"/>
    <lineage>
        <taxon>Eukaryota</taxon>
        <taxon>Viridiplantae</taxon>
        <taxon>Streptophyta</taxon>
        <taxon>Embryophyta</taxon>
        <taxon>Tracheophyta</taxon>
        <taxon>Spermatophyta</taxon>
        <taxon>Magnoliopsida</taxon>
        <taxon>eudicotyledons</taxon>
        <taxon>Gunneridae</taxon>
        <taxon>Pentapetalae</taxon>
        <taxon>asterids</taxon>
        <taxon>campanulids</taxon>
        <taxon>Asterales</taxon>
        <taxon>Asteraceae</taxon>
        <taxon>Asteroideae</taxon>
        <taxon>Anthemideae</taxon>
        <taxon>Anthemidinae</taxon>
        <taxon>Tanacetum</taxon>
    </lineage>
</organism>
<evidence type="ECO:0000313" key="2">
    <source>
        <dbReference type="Proteomes" id="UP001151760"/>
    </source>
</evidence>